<evidence type="ECO:0000256" key="4">
    <source>
        <dbReference type="ARBA" id="ARBA00022695"/>
    </source>
</evidence>
<dbReference type="Pfam" id="PF03725">
    <property type="entry name" value="RNase_PH_C"/>
    <property type="match status" value="1"/>
</dbReference>
<evidence type="ECO:0000313" key="11">
    <source>
        <dbReference type="Proteomes" id="UP001221302"/>
    </source>
</evidence>
<evidence type="ECO:0000256" key="2">
    <source>
        <dbReference type="ARBA" id="ARBA00022490"/>
    </source>
</evidence>
<dbReference type="FunFam" id="3.30.230.70:FF:000001">
    <property type="entry name" value="Polyribonucleotide nucleotidyltransferase"/>
    <property type="match status" value="1"/>
</dbReference>
<evidence type="ECO:0000256" key="3">
    <source>
        <dbReference type="ARBA" id="ARBA00022679"/>
    </source>
</evidence>
<evidence type="ECO:0000256" key="5">
    <source>
        <dbReference type="ARBA" id="ARBA00022723"/>
    </source>
</evidence>
<dbReference type="PROSITE" id="PS50126">
    <property type="entry name" value="S1"/>
    <property type="match status" value="1"/>
</dbReference>
<dbReference type="Pfam" id="PF01138">
    <property type="entry name" value="RNase_PH"/>
    <property type="match status" value="2"/>
</dbReference>
<dbReference type="InterPro" id="IPR020568">
    <property type="entry name" value="Ribosomal_Su5_D2-typ_SF"/>
</dbReference>
<evidence type="ECO:0000313" key="10">
    <source>
        <dbReference type="EMBL" id="MDF1610806.1"/>
    </source>
</evidence>
<dbReference type="Pfam" id="PF00575">
    <property type="entry name" value="S1"/>
    <property type="match status" value="1"/>
</dbReference>
<dbReference type="GO" id="GO:0000287">
    <property type="term" value="F:magnesium ion binding"/>
    <property type="evidence" value="ECO:0007669"/>
    <property type="project" value="UniProtKB-UniRule"/>
</dbReference>
<dbReference type="PROSITE" id="PS50084">
    <property type="entry name" value="KH_TYPE_1"/>
    <property type="match status" value="1"/>
</dbReference>
<evidence type="ECO:0000256" key="6">
    <source>
        <dbReference type="ARBA" id="ARBA00022842"/>
    </source>
</evidence>
<gene>
    <name evidence="8 10" type="primary">pnp</name>
    <name evidence="10" type="ORF">P0M35_01465</name>
</gene>
<dbReference type="SMART" id="SM00322">
    <property type="entry name" value="KH"/>
    <property type="match status" value="1"/>
</dbReference>
<protein>
    <recommendedName>
        <fullName evidence="8">Polyribonucleotide nucleotidyltransferase</fullName>
        <ecNumber evidence="8">2.7.7.8</ecNumber>
    </recommendedName>
    <alternativeName>
        <fullName evidence="8">Polynucleotide phosphorylase</fullName>
        <shortName evidence="8">PNPase</shortName>
    </alternativeName>
</protein>
<dbReference type="Pfam" id="PF00013">
    <property type="entry name" value="KH_1"/>
    <property type="match status" value="1"/>
</dbReference>
<dbReference type="NCBIfam" id="TIGR03591">
    <property type="entry name" value="polynuc_phos"/>
    <property type="match status" value="1"/>
</dbReference>
<organism evidence="10 11">
    <name type="scientific">Stygiobacter electus</name>
    <dbReference type="NCBI Taxonomy" id="3032292"/>
    <lineage>
        <taxon>Bacteria</taxon>
        <taxon>Pseudomonadati</taxon>
        <taxon>Ignavibacteriota</taxon>
        <taxon>Ignavibacteria</taxon>
        <taxon>Ignavibacteriales</taxon>
        <taxon>Melioribacteraceae</taxon>
        <taxon>Stygiobacter</taxon>
    </lineage>
</organism>
<keyword evidence="5 8" id="KW-0479">Metal-binding</keyword>
<comment type="similarity">
    <text evidence="1 8">Belongs to the polyribonucleotide nucleotidyltransferase family.</text>
</comment>
<dbReference type="CDD" id="cd11364">
    <property type="entry name" value="RNase_PH_PNPase_2"/>
    <property type="match status" value="1"/>
</dbReference>
<keyword evidence="11" id="KW-1185">Reference proteome</keyword>
<evidence type="ECO:0000256" key="8">
    <source>
        <dbReference type="HAMAP-Rule" id="MF_01595"/>
    </source>
</evidence>
<dbReference type="PROSITE" id="PS50889">
    <property type="entry name" value="S4"/>
    <property type="match status" value="1"/>
</dbReference>
<dbReference type="InterPro" id="IPR027408">
    <property type="entry name" value="PNPase/RNase_PH_dom_sf"/>
</dbReference>
<comment type="caution">
    <text evidence="10">The sequence shown here is derived from an EMBL/GenBank/DDBJ whole genome shotgun (WGS) entry which is preliminary data.</text>
</comment>
<feature type="binding site" evidence="8">
    <location>
        <position position="489"/>
    </location>
    <ligand>
        <name>Mg(2+)</name>
        <dbReference type="ChEBI" id="CHEBI:18420"/>
    </ligand>
</feature>
<comment type="function">
    <text evidence="8">Involved in mRNA degradation. Catalyzes the phosphorolysis of single-stranded polyribonucleotides processively in the 3'- to 5'-direction.</text>
</comment>
<dbReference type="EC" id="2.7.7.8" evidence="8"/>
<dbReference type="FunFam" id="3.30.230.70:FF:000002">
    <property type="entry name" value="Polyribonucleotide nucleotidyltransferase"/>
    <property type="match status" value="1"/>
</dbReference>
<dbReference type="CDD" id="cd02393">
    <property type="entry name" value="KH-I_PNPase"/>
    <property type="match status" value="1"/>
</dbReference>
<dbReference type="SUPFAM" id="SSF54791">
    <property type="entry name" value="Eukaryotic type KH-domain (KH-domain type I)"/>
    <property type="match status" value="1"/>
</dbReference>
<comment type="catalytic activity">
    <reaction evidence="8">
        <text>RNA(n+1) + phosphate = RNA(n) + a ribonucleoside 5'-diphosphate</text>
        <dbReference type="Rhea" id="RHEA:22096"/>
        <dbReference type="Rhea" id="RHEA-COMP:14527"/>
        <dbReference type="Rhea" id="RHEA-COMP:17342"/>
        <dbReference type="ChEBI" id="CHEBI:43474"/>
        <dbReference type="ChEBI" id="CHEBI:57930"/>
        <dbReference type="ChEBI" id="CHEBI:140395"/>
        <dbReference type="EC" id="2.7.7.8"/>
    </reaction>
</comment>
<accession>A0AAE3NVG1</accession>
<dbReference type="GO" id="GO:0006396">
    <property type="term" value="P:RNA processing"/>
    <property type="evidence" value="ECO:0007669"/>
    <property type="project" value="InterPro"/>
</dbReference>
<dbReference type="SUPFAM" id="SSF55666">
    <property type="entry name" value="Ribonuclease PH domain 2-like"/>
    <property type="match status" value="2"/>
</dbReference>
<dbReference type="Proteomes" id="UP001221302">
    <property type="component" value="Unassembled WGS sequence"/>
</dbReference>
<dbReference type="GO" id="GO:0000175">
    <property type="term" value="F:3'-5'-RNA exonuclease activity"/>
    <property type="evidence" value="ECO:0007669"/>
    <property type="project" value="TreeGrafter"/>
</dbReference>
<dbReference type="AlphaFoldDB" id="A0AAE3NVG1"/>
<dbReference type="PANTHER" id="PTHR11252:SF0">
    <property type="entry name" value="POLYRIBONUCLEOTIDE NUCLEOTIDYLTRANSFERASE 1, MITOCHONDRIAL"/>
    <property type="match status" value="1"/>
</dbReference>
<dbReference type="GO" id="GO:0004654">
    <property type="term" value="F:polyribonucleotide nucleotidyltransferase activity"/>
    <property type="evidence" value="ECO:0007669"/>
    <property type="project" value="UniProtKB-UniRule"/>
</dbReference>
<comment type="subcellular location">
    <subcellularLocation>
        <location evidence="8">Cytoplasm</location>
    </subcellularLocation>
</comment>
<reference evidence="10" key="1">
    <citation type="submission" date="2023-03" db="EMBL/GenBank/DDBJ databases">
        <title>Stygiobacter electus gen. nov., sp. nov., facultatively anaerobic thermotolerant bacterium of the class Ignavibacteria from a well of Yessentuki mineral water deposit.</title>
        <authorList>
            <person name="Podosokorskaya O.A."/>
            <person name="Elcheninov A.G."/>
            <person name="Petrova N.F."/>
            <person name="Zavarzina D.G."/>
            <person name="Kublanov I.V."/>
            <person name="Merkel A.Y."/>
        </authorList>
    </citation>
    <scope>NUCLEOTIDE SEQUENCE</scope>
    <source>
        <strain evidence="10">09-Me</strain>
    </source>
</reference>
<dbReference type="InterPro" id="IPR012162">
    <property type="entry name" value="PNPase"/>
</dbReference>
<keyword evidence="6 8" id="KW-0460">Magnesium</keyword>
<dbReference type="Gene3D" id="2.40.50.140">
    <property type="entry name" value="Nucleic acid-binding proteins"/>
    <property type="match status" value="1"/>
</dbReference>
<dbReference type="SUPFAM" id="SSF50249">
    <property type="entry name" value="Nucleic acid-binding proteins"/>
    <property type="match status" value="1"/>
</dbReference>
<dbReference type="GO" id="GO:0003723">
    <property type="term" value="F:RNA binding"/>
    <property type="evidence" value="ECO:0007669"/>
    <property type="project" value="UniProtKB-UniRule"/>
</dbReference>
<dbReference type="InterPro" id="IPR012340">
    <property type="entry name" value="NA-bd_OB-fold"/>
</dbReference>
<dbReference type="Gene3D" id="3.30.230.70">
    <property type="entry name" value="GHMP Kinase, N-terminal domain"/>
    <property type="match status" value="2"/>
</dbReference>
<evidence type="ECO:0000256" key="1">
    <source>
        <dbReference type="ARBA" id="ARBA00007404"/>
    </source>
</evidence>
<keyword evidence="3 8" id="KW-0808">Transferase</keyword>
<dbReference type="Pfam" id="PF03726">
    <property type="entry name" value="PNPase"/>
    <property type="match status" value="1"/>
</dbReference>
<dbReference type="CDD" id="cd11363">
    <property type="entry name" value="RNase_PH_PNPase_1"/>
    <property type="match status" value="1"/>
</dbReference>
<dbReference type="NCBIfam" id="NF008805">
    <property type="entry name" value="PRK11824.1"/>
    <property type="match status" value="1"/>
</dbReference>
<dbReference type="EMBL" id="JARGDL010000001">
    <property type="protein sequence ID" value="MDF1610806.1"/>
    <property type="molecule type" value="Genomic_DNA"/>
</dbReference>
<dbReference type="InterPro" id="IPR001247">
    <property type="entry name" value="ExoRNase_PH_dom1"/>
</dbReference>
<dbReference type="PANTHER" id="PTHR11252">
    <property type="entry name" value="POLYRIBONUCLEOTIDE NUCLEOTIDYLTRANSFERASE"/>
    <property type="match status" value="1"/>
</dbReference>
<evidence type="ECO:0000259" key="9">
    <source>
        <dbReference type="PROSITE" id="PS50126"/>
    </source>
</evidence>
<dbReference type="GO" id="GO:0006402">
    <property type="term" value="P:mRNA catabolic process"/>
    <property type="evidence" value="ECO:0007669"/>
    <property type="project" value="UniProtKB-UniRule"/>
</dbReference>
<dbReference type="InterPro" id="IPR004087">
    <property type="entry name" value="KH_dom"/>
</dbReference>
<evidence type="ECO:0000256" key="7">
    <source>
        <dbReference type="ARBA" id="ARBA00022884"/>
    </source>
</evidence>
<dbReference type="GO" id="GO:0005829">
    <property type="term" value="C:cytosol"/>
    <property type="evidence" value="ECO:0007669"/>
    <property type="project" value="TreeGrafter"/>
</dbReference>
<dbReference type="InterPro" id="IPR036345">
    <property type="entry name" value="ExoRNase_PH_dom2_sf"/>
</dbReference>
<feature type="binding site" evidence="8">
    <location>
        <position position="483"/>
    </location>
    <ligand>
        <name>Mg(2+)</name>
        <dbReference type="ChEBI" id="CHEBI:18420"/>
    </ligand>
</feature>
<dbReference type="InterPro" id="IPR036612">
    <property type="entry name" value="KH_dom_type_1_sf"/>
</dbReference>
<dbReference type="InterPro" id="IPR015847">
    <property type="entry name" value="ExoRNase_PH_dom2"/>
</dbReference>
<name>A0AAE3NVG1_9BACT</name>
<feature type="domain" description="S1 motif" evidence="9">
    <location>
        <begin position="619"/>
        <end position="686"/>
    </location>
</feature>
<dbReference type="InterPro" id="IPR004088">
    <property type="entry name" value="KH_dom_type_1"/>
</dbReference>
<comment type="cofactor">
    <cofactor evidence="8">
        <name>Mg(2+)</name>
        <dbReference type="ChEBI" id="CHEBI:18420"/>
    </cofactor>
</comment>
<dbReference type="Gene3D" id="3.30.1370.10">
    <property type="entry name" value="K Homology domain, type 1"/>
    <property type="match status" value="1"/>
</dbReference>
<dbReference type="CDD" id="cd04472">
    <property type="entry name" value="S1_PNPase"/>
    <property type="match status" value="1"/>
</dbReference>
<dbReference type="RefSeq" id="WP_321534572.1">
    <property type="nucleotide sequence ID" value="NZ_JARGDL010000001.1"/>
</dbReference>
<dbReference type="SMART" id="SM00316">
    <property type="entry name" value="S1"/>
    <property type="match status" value="1"/>
</dbReference>
<keyword evidence="7 8" id="KW-0694">RNA-binding</keyword>
<dbReference type="InterPro" id="IPR003029">
    <property type="entry name" value="S1_domain"/>
</dbReference>
<dbReference type="InterPro" id="IPR015848">
    <property type="entry name" value="PNPase_PH_RNA-bd_bac/org-type"/>
</dbReference>
<proteinExistence type="inferred from homology"/>
<sequence>MFVTKEVQIGKHKLIFETGKLAKQANGAIMARYGDTMVLVTAVAGALRDDIDFFPLNVEYREKSFAAGKIPGGFFKREGKPTDREVLSARLIDRPIRPLFNEHYKNDTQVAAFVYSFDNENDPDVIAACAASAALVISDIPFLEPIGEVRVGRVNGEFIINPTFEEVEQSDIELVVAGTESSIMMVEGEAKEVSEDDMLNALKFAHNEIKKIVAIQNELREACGKPKMVVEPKIIDENLVKDVNDLAYEKFKTIVSSVLAKEERSKANNDLFEEVKNALAEKYPEQEKVIKEILHDMEKELMRKRILEEGIRLDGRNTKQIRPISIELSLLPRVHGSALFTRGETQSLTTLTLGTKQDEQIIDGLQEEFKKRFILHYNFPPFSVGEIGKFSGVGRREVGHGNLAERSLKNVVPPENKFPYTIRVNSDILESNGSSSMATVCAGSLAMMDGGVPIKTAVAGIAMGLIKEGDKYAILTDILGNEDHLGDMDFKVAGTVNGITGFQMDIKIQGISYEIMENALAQAKEGRMHILGIMNEALSSPRQNISQYAPSILSTKIPIDKIGALIGPGGKIIQKIQKDFNVEISVDEDGTVNIAGQDSKLAKEAKEYIRWMTAEPEVGKNYNGKVISIKEFGAFVEFIPGIQGLLHISQIDNKKVGKVTDVLKEGDIVKVKLIAIENGKYSLSRKVLLKEKESNQETNDENNAGL</sequence>
<keyword evidence="2 8" id="KW-0963">Cytoplasm</keyword>
<keyword evidence="4 8" id="KW-0548">Nucleotidyltransferase</keyword>
<dbReference type="SUPFAM" id="SSF54211">
    <property type="entry name" value="Ribosomal protein S5 domain 2-like"/>
    <property type="match status" value="2"/>
</dbReference>
<dbReference type="PIRSF" id="PIRSF005499">
    <property type="entry name" value="PNPase"/>
    <property type="match status" value="1"/>
</dbReference>
<dbReference type="HAMAP" id="MF_01595">
    <property type="entry name" value="PNPase"/>
    <property type="match status" value="1"/>
</dbReference>
<dbReference type="FunFam" id="3.30.1370.10:FF:000001">
    <property type="entry name" value="Polyribonucleotide nucleotidyltransferase"/>
    <property type="match status" value="1"/>
</dbReference>